<keyword evidence="1" id="KW-0620">Polyamine biosynthesis</keyword>
<evidence type="ECO:0000313" key="4">
    <source>
        <dbReference type="Proteomes" id="UP000245916"/>
    </source>
</evidence>
<feature type="transmembrane region" description="Helical" evidence="2">
    <location>
        <begin position="50"/>
        <end position="70"/>
    </location>
</feature>
<dbReference type="OrthoDB" id="9761985at2"/>
<name>A0A2U2J6N7_9SPHN</name>
<keyword evidence="4" id="KW-1185">Reference proteome</keyword>
<feature type="transmembrane region" description="Helical" evidence="2">
    <location>
        <begin position="184"/>
        <end position="203"/>
    </location>
</feature>
<feature type="transmembrane region" description="Helical" evidence="2">
    <location>
        <begin position="280"/>
        <end position="299"/>
    </location>
</feature>
<dbReference type="Gene3D" id="3.40.50.150">
    <property type="entry name" value="Vaccinia Virus protein VP39"/>
    <property type="match status" value="1"/>
</dbReference>
<dbReference type="Proteomes" id="UP000245916">
    <property type="component" value="Unassembled WGS sequence"/>
</dbReference>
<dbReference type="PANTHER" id="PTHR43317">
    <property type="entry name" value="THERMOSPERMINE SYNTHASE ACAULIS5"/>
    <property type="match status" value="1"/>
</dbReference>
<keyword evidence="2" id="KW-0812">Transmembrane</keyword>
<protein>
    <recommendedName>
        <fullName evidence="5">Spermidine synthase</fullName>
    </recommendedName>
</protein>
<dbReference type="EMBL" id="QFFF01000001">
    <property type="protein sequence ID" value="PWG03994.1"/>
    <property type="molecule type" value="Genomic_DNA"/>
</dbReference>
<dbReference type="GO" id="GO:0006596">
    <property type="term" value="P:polyamine biosynthetic process"/>
    <property type="evidence" value="ECO:0007669"/>
    <property type="project" value="UniProtKB-KW"/>
</dbReference>
<keyword evidence="2" id="KW-1133">Transmembrane helix</keyword>
<organism evidence="3 4">
    <name type="scientific">Allosphingosinicella humi</name>
    <dbReference type="NCBI Taxonomy" id="2068657"/>
    <lineage>
        <taxon>Bacteria</taxon>
        <taxon>Pseudomonadati</taxon>
        <taxon>Pseudomonadota</taxon>
        <taxon>Alphaproteobacteria</taxon>
        <taxon>Sphingomonadales</taxon>
        <taxon>Sphingomonadaceae</taxon>
        <taxon>Allosphingosinicella</taxon>
    </lineage>
</organism>
<proteinExistence type="predicted"/>
<feature type="transmembrane region" description="Helical" evidence="2">
    <location>
        <begin position="82"/>
        <end position="100"/>
    </location>
</feature>
<feature type="transmembrane region" description="Helical" evidence="2">
    <location>
        <begin position="112"/>
        <end position="130"/>
    </location>
</feature>
<sequence length="742" mass="79296">MHQSVTSASSQERFAKPLFLVTIVTGSFLLFLTQPMIGRMALPRLGGAPAVWNSAMLVYQALLLGGYAYAHGIARLPPRRQAGLHLALFGAAALWLPIGLSSALPPANFAPALWVPWFLIASIGPLFFIISAQAPLMQRWYALETSRGDPYPLYAASNLGSFAGLISYPLIVEPLLSLEQQSRLWTAGFILLLALVIGCAVTVPRHAAIANVGERSPSPSGRRVLHWIALAAVPSGLMLSTTTHLTTDIVAMPLLWALPLGLYLLSFSVAFAARRGPADLVSAVAPFVILGAGAFAFASGTQRPIFAATLGLGLLFVVAVTLHAQMYRLRPDVDRLTGFYLAMSLGGVVGGVFCALAAPILLDWAYEHPLLIVAAALLIPAQSYISAVDRLWSDPVWGGRLTMSLPLLALLLSLAGIDGFGLPDAVAYGASGIIALLALLSLGRRWVFAACLAALMLSYGGWNTLRLTVSDVRTRSYFGVYTVGSVEDGNATMLTHGTTLHGIQSRIPGAELAPTTYYVPGSGVAHVLSVAPELFGADADIGIVGLGTGTLACYAEPGQRWRFFEIDPAVVRIATESGYFTYVENCAPQADIVLGDARLTLEGLEPGTLDILAVDAFSSDSVPIHLLTREAFQVYARALQPRGILLVHISNRYLDLEPVLAAAARRGGWKAALLDYRPEDDAKDYATASVWVAMAKDPEVLGRMMVSSGSNGRWRDLESQRGFAGWSDDYASILPLIEGWTE</sequence>
<reference evidence="3 4" key="1">
    <citation type="submission" date="2018-05" db="EMBL/GenBank/DDBJ databases">
        <title>Genome of Sphingosinicella humi QZX222.</title>
        <authorList>
            <person name="Qiao Z."/>
            <person name="Wang G."/>
        </authorList>
    </citation>
    <scope>NUCLEOTIDE SEQUENCE [LARGE SCALE GENOMIC DNA]</scope>
    <source>
        <strain evidence="3 4">QZX222</strain>
    </source>
</reference>
<feature type="transmembrane region" description="Helical" evidence="2">
    <location>
        <begin position="397"/>
        <end position="414"/>
    </location>
</feature>
<dbReference type="PANTHER" id="PTHR43317:SF1">
    <property type="entry name" value="THERMOSPERMINE SYNTHASE ACAULIS5"/>
    <property type="match status" value="1"/>
</dbReference>
<feature type="transmembrane region" description="Helical" evidence="2">
    <location>
        <begin position="151"/>
        <end position="172"/>
    </location>
</feature>
<evidence type="ECO:0000256" key="2">
    <source>
        <dbReference type="SAM" id="Phobius"/>
    </source>
</evidence>
<accession>A0A2U2J6N7</accession>
<dbReference type="SUPFAM" id="SSF53335">
    <property type="entry name" value="S-adenosyl-L-methionine-dependent methyltransferases"/>
    <property type="match status" value="1"/>
</dbReference>
<evidence type="ECO:0000256" key="1">
    <source>
        <dbReference type="ARBA" id="ARBA00023115"/>
    </source>
</evidence>
<feature type="transmembrane region" description="Helical" evidence="2">
    <location>
        <begin position="305"/>
        <end position="327"/>
    </location>
</feature>
<feature type="transmembrane region" description="Helical" evidence="2">
    <location>
        <begin position="420"/>
        <end position="439"/>
    </location>
</feature>
<feature type="transmembrane region" description="Helical" evidence="2">
    <location>
        <begin position="224"/>
        <end position="242"/>
    </location>
</feature>
<comment type="caution">
    <text evidence="3">The sequence shown here is derived from an EMBL/GenBank/DDBJ whole genome shotgun (WGS) entry which is preliminary data.</text>
</comment>
<feature type="transmembrane region" description="Helical" evidence="2">
    <location>
        <begin position="368"/>
        <end position="385"/>
    </location>
</feature>
<dbReference type="NCBIfam" id="NF037959">
    <property type="entry name" value="MFS_SpdSyn"/>
    <property type="match status" value="1"/>
</dbReference>
<dbReference type="AlphaFoldDB" id="A0A2U2J6N7"/>
<evidence type="ECO:0000313" key="3">
    <source>
        <dbReference type="EMBL" id="PWG03994.1"/>
    </source>
</evidence>
<gene>
    <name evidence="3" type="ORF">DF286_12160</name>
</gene>
<feature type="transmembrane region" description="Helical" evidence="2">
    <location>
        <begin position="339"/>
        <end position="362"/>
    </location>
</feature>
<feature type="transmembrane region" description="Helical" evidence="2">
    <location>
        <begin position="254"/>
        <end position="273"/>
    </location>
</feature>
<evidence type="ECO:0008006" key="5">
    <source>
        <dbReference type="Google" id="ProtNLM"/>
    </source>
</evidence>
<keyword evidence="2" id="KW-0472">Membrane</keyword>
<feature type="transmembrane region" description="Helical" evidence="2">
    <location>
        <begin position="18"/>
        <end position="38"/>
    </location>
</feature>
<feature type="transmembrane region" description="Helical" evidence="2">
    <location>
        <begin position="446"/>
        <end position="465"/>
    </location>
</feature>
<dbReference type="InterPro" id="IPR029063">
    <property type="entry name" value="SAM-dependent_MTases_sf"/>
</dbReference>